<dbReference type="Gene3D" id="3.90.226.10">
    <property type="entry name" value="2-enoyl-CoA Hydratase, Chain A, domain 1"/>
    <property type="match status" value="1"/>
</dbReference>
<keyword evidence="4" id="KW-0443">Lipid metabolism</keyword>
<reference evidence="7 8" key="1">
    <citation type="submission" date="2020-08" db="EMBL/GenBank/DDBJ databases">
        <title>Genomic Encyclopedia of Type Strains, Phase IV (KMG-IV): sequencing the most valuable type-strain genomes for metagenomic binning, comparative biology and taxonomic classification.</title>
        <authorList>
            <person name="Goeker M."/>
        </authorList>
    </citation>
    <scope>NUCLEOTIDE SEQUENCE [LARGE SCALE GENOMIC DNA]</scope>
    <source>
        <strain evidence="7 8">DSM 106739</strain>
    </source>
</reference>
<evidence type="ECO:0000256" key="2">
    <source>
        <dbReference type="ARBA" id="ARBA00022832"/>
    </source>
</evidence>
<gene>
    <name evidence="7" type="ORF">GGR36_000751</name>
</gene>
<dbReference type="CDD" id="cd06558">
    <property type="entry name" value="crotonase-like"/>
    <property type="match status" value="1"/>
</dbReference>
<dbReference type="Gene3D" id="1.10.12.10">
    <property type="entry name" value="Lyase 2-enoyl-coa Hydratase, Chain A, domain 2"/>
    <property type="match status" value="1"/>
</dbReference>
<evidence type="ECO:0000256" key="3">
    <source>
        <dbReference type="ARBA" id="ARBA00022946"/>
    </source>
</evidence>
<proteinExistence type="inferred from homology"/>
<dbReference type="PANTHER" id="PTHR43602:SF1">
    <property type="entry name" value="ENOYL-COA HYDRATASE DOMAIN-CONTAINING PROTEIN 3, MITOCHONDRIAL"/>
    <property type="match status" value="1"/>
</dbReference>
<evidence type="ECO:0000256" key="1">
    <source>
        <dbReference type="ARBA" id="ARBA00005254"/>
    </source>
</evidence>
<accession>A0A840BFJ3</accession>
<evidence type="ECO:0000313" key="7">
    <source>
        <dbReference type="EMBL" id="MBB4011443.1"/>
    </source>
</evidence>
<dbReference type="InterPro" id="IPR001753">
    <property type="entry name" value="Enoyl-CoA_hydra/iso"/>
</dbReference>
<organism evidence="7 8">
    <name type="scientific">Niveibacterium umoris</name>
    <dbReference type="NCBI Taxonomy" id="1193620"/>
    <lineage>
        <taxon>Bacteria</taxon>
        <taxon>Pseudomonadati</taxon>
        <taxon>Pseudomonadota</taxon>
        <taxon>Betaproteobacteria</taxon>
        <taxon>Rhodocyclales</taxon>
        <taxon>Rhodocyclaceae</taxon>
        <taxon>Niveibacterium</taxon>
    </lineage>
</organism>
<keyword evidence="2" id="KW-0276">Fatty acid metabolism</keyword>
<keyword evidence="3" id="KW-0809">Transit peptide</keyword>
<evidence type="ECO:0000256" key="5">
    <source>
        <dbReference type="ARBA" id="ARBA00037410"/>
    </source>
</evidence>
<evidence type="ECO:0000256" key="4">
    <source>
        <dbReference type="ARBA" id="ARBA00023098"/>
    </source>
</evidence>
<dbReference type="EMBL" id="JACIET010000001">
    <property type="protein sequence ID" value="MBB4011443.1"/>
    <property type="molecule type" value="Genomic_DNA"/>
</dbReference>
<dbReference type="RefSeq" id="WP_183632006.1">
    <property type="nucleotide sequence ID" value="NZ_BAABLE010000011.1"/>
</dbReference>
<dbReference type="Pfam" id="PF00378">
    <property type="entry name" value="ECH_1"/>
    <property type="match status" value="1"/>
</dbReference>
<comment type="caution">
    <text evidence="7">The sequence shown here is derived from an EMBL/GenBank/DDBJ whole genome shotgun (WGS) entry which is preliminary data.</text>
</comment>
<dbReference type="GO" id="GO:0006631">
    <property type="term" value="P:fatty acid metabolic process"/>
    <property type="evidence" value="ECO:0007669"/>
    <property type="project" value="UniProtKB-KW"/>
</dbReference>
<evidence type="ECO:0000313" key="8">
    <source>
        <dbReference type="Proteomes" id="UP000561045"/>
    </source>
</evidence>
<dbReference type="InterPro" id="IPR052377">
    <property type="entry name" value="Mitochondrial_ECH-domain"/>
</dbReference>
<dbReference type="SUPFAM" id="SSF52096">
    <property type="entry name" value="ClpP/crotonase"/>
    <property type="match status" value="1"/>
</dbReference>
<comment type="function">
    <text evidence="5">May play a role in fatty acid biosynthesis and insulin sensitivity.</text>
</comment>
<dbReference type="GO" id="GO:0016836">
    <property type="term" value="F:hydro-lyase activity"/>
    <property type="evidence" value="ECO:0007669"/>
    <property type="project" value="TreeGrafter"/>
</dbReference>
<name>A0A840BFJ3_9RHOO</name>
<protein>
    <recommendedName>
        <fullName evidence="6">Enoyl-CoA hydratase domain-containing protein 3, mitochondrial</fullName>
    </recommendedName>
</protein>
<dbReference type="InterPro" id="IPR014748">
    <property type="entry name" value="Enoyl-CoA_hydra_C"/>
</dbReference>
<evidence type="ECO:0000256" key="6">
    <source>
        <dbReference type="ARBA" id="ARBA00040545"/>
    </source>
</evidence>
<dbReference type="NCBIfam" id="NF006008">
    <property type="entry name" value="PRK08139.1"/>
    <property type="match status" value="1"/>
</dbReference>
<keyword evidence="8" id="KW-1185">Reference proteome</keyword>
<dbReference type="AlphaFoldDB" id="A0A840BFJ3"/>
<comment type="similarity">
    <text evidence="1">Belongs to the enoyl-CoA hydratase/isomerase family.</text>
</comment>
<dbReference type="PANTHER" id="PTHR43602">
    <property type="match status" value="1"/>
</dbReference>
<sequence>MIESEPFVLRSDKDGIATLTLNRPAQYNALSMAMIEALGSTLGQVAEDPSVRVIVLAGAGKAFSAGHDLKEMRAHPEKAFQQTLFSRCGKLMNSLLTLPQPVIARVHGIATAAGCQLVAMCDLAIAADTARFAVSGINLGLFCSSPSVALSRNVGRKRAFEMLVSGDFVSAQEAAQLGLINRSIAPEQLDDAVMHLARNICSKSPSAIAAGKRLFYRQLEMGIEAAHQLAAETMACNMMTADAGEGIDAFIEKRPPVWSSRRMPQQC</sequence>
<dbReference type="InterPro" id="IPR029045">
    <property type="entry name" value="ClpP/crotonase-like_dom_sf"/>
</dbReference>
<dbReference type="Proteomes" id="UP000561045">
    <property type="component" value="Unassembled WGS sequence"/>
</dbReference>